<comment type="caution">
    <text evidence="2">The sequence shown here is derived from an EMBL/GenBank/DDBJ whole genome shotgun (WGS) entry which is preliminary data.</text>
</comment>
<dbReference type="InterPro" id="IPR000257">
    <property type="entry name" value="Uroporphyrinogen_deCOase"/>
</dbReference>
<reference evidence="2" key="1">
    <citation type="submission" date="2020-12" db="EMBL/GenBank/DDBJ databases">
        <title>Clostridium thailandense sp. nov., a novel acetogenic bacterium isolated from peat land soil in Thailand.</title>
        <authorList>
            <person name="Chaikitkaew S."/>
            <person name="Birkeland N.K."/>
        </authorList>
    </citation>
    <scope>NUCLEOTIDE SEQUENCE</scope>
    <source>
        <strain evidence="2">PL3</strain>
    </source>
</reference>
<name>A0A949WRT7_9CLOT</name>
<dbReference type="PANTHER" id="PTHR47099:SF1">
    <property type="entry name" value="METHYLCOBAMIDE:COM METHYLTRANSFERASE MTBA"/>
    <property type="match status" value="1"/>
</dbReference>
<dbReference type="AlphaFoldDB" id="A0A949WRT7"/>
<evidence type="ECO:0000259" key="1">
    <source>
        <dbReference type="Pfam" id="PF01208"/>
    </source>
</evidence>
<sequence length="372" mass="41771">MKTTIEKYNDSLKRINAAVALEKADRTPVVLMGDAFFANQLGVKLSEFCISSELSNQTQLKGVLSLGEVDGIEMPHMNVNVFPAAWLANIKIPGRDLKEGTLWQMDEKELMKVEDYDTIIEKGWNYFFVDYAINRLSTPENNLLEKLQSIGKFTPKAIKNYKDAGIVTFSPLGTGIPFESFTGGRSMVKFSRDLFKIPDKVQAAMDAAMPELLEGLRQQIRAVKPYGVWFNGMRGASEFMSRKIWERFVWPYTKKLAKTIIEEGAICYFHMDANWERDLEFFRSLPKGKCVFGTDHATDIYKIKEILGDHMCIMGDVPAAMLAIGTSDEVYDYSTKLIKDMGNGFILSQGCDIPPNAKLENVKAMVAAASGK</sequence>
<evidence type="ECO:0000313" key="2">
    <source>
        <dbReference type="EMBL" id="MBV7274341.1"/>
    </source>
</evidence>
<dbReference type="GO" id="GO:0006779">
    <property type="term" value="P:porphyrin-containing compound biosynthetic process"/>
    <property type="evidence" value="ECO:0007669"/>
    <property type="project" value="InterPro"/>
</dbReference>
<feature type="domain" description="Uroporphyrinogen decarboxylase (URO-D)" evidence="1">
    <location>
        <begin position="185"/>
        <end position="369"/>
    </location>
</feature>
<dbReference type="PANTHER" id="PTHR47099">
    <property type="entry name" value="METHYLCOBAMIDE:COM METHYLTRANSFERASE MTBA"/>
    <property type="match status" value="1"/>
</dbReference>
<dbReference type="RefSeq" id="WP_218321408.1">
    <property type="nucleotide sequence ID" value="NZ_JAEEGC010000073.1"/>
</dbReference>
<dbReference type="InterPro" id="IPR052024">
    <property type="entry name" value="Methanogen_methyltrans"/>
</dbReference>
<dbReference type="EMBL" id="JAEEGC010000073">
    <property type="protein sequence ID" value="MBV7274341.1"/>
    <property type="molecule type" value="Genomic_DNA"/>
</dbReference>
<organism evidence="2 3">
    <name type="scientific">Clostridium thailandense</name>
    <dbReference type="NCBI Taxonomy" id="2794346"/>
    <lineage>
        <taxon>Bacteria</taxon>
        <taxon>Bacillati</taxon>
        <taxon>Bacillota</taxon>
        <taxon>Clostridia</taxon>
        <taxon>Eubacteriales</taxon>
        <taxon>Clostridiaceae</taxon>
        <taxon>Clostridium</taxon>
    </lineage>
</organism>
<dbReference type="GO" id="GO:0004853">
    <property type="term" value="F:uroporphyrinogen decarboxylase activity"/>
    <property type="evidence" value="ECO:0007669"/>
    <property type="project" value="InterPro"/>
</dbReference>
<dbReference type="Proteomes" id="UP000694308">
    <property type="component" value="Unassembled WGS sequence"/>
</dbReference>
<dbReference type="Pfam" id="PF01208">
    <property type="entry name" value="URO-D"/>
    <property type="match status" value="1"/>
</dbReference>
<protein>
    <submittedName>
        <fullName evidence="2">Uroporphyrinogen-III decarboxylase</fullName>
    </submittedName>
</protein>
<accession>A0A949WRT7</accession>
<keyword evidence="3" id="KW-1185">Reference proteome</keyword>
<proteinExistence type="predicted"/>
<gene>
    <name evidence="2" type="ORF">I6U48_15665</name>
</gene>
<evidence type="ECO:0000313" key="3">
    <source>
        <dbReference type="Proteomes" id="UP000694308"/>
    </source>
</evidence>